<evidence type="ECO:0000256" key="12">
    <source>
        <dbReference type="ARBA" id="ARBA00023010"/>
    </source>
</evidence>
<keyword evidence="8" id="KW-0862">Zinc</keyword>
<dbReference type="SUPFAM" id="SSF81767">
    <property type="entry name" value="Pre-protein crosslinking domain of SecA"/>
    <property type="match status" value="1"/>
</dbReference>
<dbReference type="InterPro" id="IPR014018">
    <property type="entry name" value="SecA_motor_DEAD"/>
</dbReference>
<keyword evidence="12 14" id="KW-0811">Translocation</keyword>
<evidence type="ECO:0000313" key="20">
    <source>
        <dbReference type="EMBL" id="PJZ73280.1"/>
    </source>
</evidence>
<dbReference type="SMART" id="SM00957">
    <property type="entry name" value="SecA_DEAD"/>
    <property type="match status" value="1"/>
</dbReference>
<feature type="domain" description="SecA family profile" evidence="18">
    <location>
        <begin position="3"/>
        <end position="636"/>
    </location>
</feature>
<dbReference type="CDD" id="cd17928">
    <property type="entry name" value="DEXDc_SecA"/>
    <property type="match status" value="1"/>
</dbReference>
<keyword evidence="9 14" id="KW-0067">ATP-binding</keyword>
<dbReference type="PROSITE" id="PS51196">
    <property type="entry name" value="SECA_MOTOR_DEAD"/>
    <property type="match status" value="1"/>
</dbReference>
<dbReference type="InterPro" id="IPR011130">
    <property type="entry name" value="SecA_preprotein_X-link_dom"/>
</dbReference>
<evidence type="ECO:0000259" key="17">
    <source>
        <dbReference type="PROSITE" id="PS51192"/>
    </source>
</evidence>
<dbReference type="Pfam" id="PF07516">
    <property type="entry name" value="SecA_SW"/>
    <property type="match status" value="1"/>
</dbReference>
<dbReference type="GO" id="GO:0006605">
    <property type="term" value="P:protein targeting"/>
    <property type="evidence" value="ECO:0007669"/>
    <property type="project" value="UniProtKB-UniRule"/>
</dbReference>
<evidence type="ECO:0000256" key="11">
    <source>
        <dbReference type="ARBA" id="ARBA00022967"/>
    </source>
</evidence>
<dbReference type="PROSITE" id="PS01312">
    <property type="entry name" value="SECA"/>
    <property type="match status" value="1"/>
</dbReference>
<dbReference type="InterPro" id="IPR044722">
    <property type="entry name" value="SecA_SF2_C"/>
</dbReference>
<evidence type="ECO:0000259" key="18">
    <source>
        <dbReference type="PROSITE" id="PS51196"/>
    </source>
</evidence>
<dbReference type="GO" id="GO:0005829">
    <property type="term" value="C:cytosol"/>
    <property type="evidence" value="ECO:0007669"/>
    <property type="project" value="TreeGrafter"/>
</dbReference>
<dbReference type="Proteomes" id="UP000231962">
    <property type="component" value="Unassembled WGS sequence"/>
</dbReference>
<dbReference type="GO" id="GO:0031522">
    <property type="term" value="C:cell envelope Sec protein transport complex"/>
    <property type="evidence" value="ECO:0007669"/>
    <property type="project" value="TreeGrafter"/>
</dbReference>
<comment type="subunit">
    <text evidence="14">Monomer and homodimer. Part of the essential Sec protein translocation apparatus which comprises SecA, SecYEG and auxiliary proteins SecDF. Other proteins may also be involved.</text>
</comment>
<evidence type="ECO:0000256" key="9">
    <source>
        <dbReference type="ARBA" id="ARBA00022840"/>
    </source>
</evidence>
<dbReference type="EC" id="7.4.2.8" evidence="14"/>
<organism evidence="20 22">
    <name type="scientific">Leptospira perolatii</name>
    <dbReference type="NCBI Taxonomy" id="2023191"/>
    <lineage>
        <taxon>Bacteria</taxon>
        <taxon>Pseudomonadati</taxon>
        <taxon>Spirochaetota</taxon>
        <taxon>Spirochaetia</taxon>
        <taxon>Leptospirales</taxon>
        <taxon>Leptospiraceae</taxon>
        <taxon>Leptospira</taxon>
    </lineage>
</organism>
<dbReference type="GO" id="GO:0043952">
    <property type="term" value="P:protein transport by the Sec complex"/>
    <property type="evidence" value="ECO:0007669"/>
    <property type="project" value="UniProtKB-ARBA"/>
</dbReference>
<dbReference type="Gene3D" id="1.10.3060.10">
    <property type="entry name" value="Helical scaffold and wing domains of SecA"/>
    <property type="match status" value="1"/>
</dbReference>
<comment type="similarity">
    <text evidence="1 14 15">Belongs to the SecA family.</text>
</comment>
<evidence type="ECO:0000256" key="5">
    <source>
        <dbReference type="ARBA" id="ARBA00022519"/>
    </source>
</evidence>
<dbReference type="InterPro" id="IPR020937">
    <property type="entry name" value="SecA_CS"/>
</dbReference>
<sequence length="908" mass="103841">MIQKVLRILFGSKYERDLKRLIPIVKEINSWEEKIQNLSDSELSAQTQKFKDRLQNGETLDQILPEAFATVREVSVRRLGMRHFDVQMMGGIALHWGNISEMKTGEGKTLTSTLAVYLNSLAGKGVHLVTVNDYLARRDANWMKPIYDFLNLSVGIIQHDMEHEDRKKAYSADITYGTNNEYGFDYLRDNMVTHLDHKVQRGHFFAIVDEVDSILIDEARTPLIISGPSDESTDKYVRIDKIIPKLIEGEDFEKDEKARNVLLTERGVAHVEEILSIDNLYAPQNVDLVHHVHQALKAHKIFQRDVDYVVQNGEVIIVDEFTGRLMPGRRYSDGLHQALEAKEAVQIARESQTLASITFQNYFRLYEKLSGMTGTADTEAEEFHKIYHLDVIVIPPNLPVQRIDNADRVYRTEKEKFTAILKEIEELQSRKQPALVGTISIEKSEVLSKILAQAGISHNVLNAKFHEKEAEIIANAGKPGAVTIATNMAGRGTDIVLGGAQLYRENLESWVESDRHVQEFKEAALRLDFDRAESIADNLDSQSKKSRAKEILTSAKIWQKNHEEVLGAGGLHILGTERHEARRIDNQLRGRSGRQGDPGSSRFYLSLQDDLMRIFGSDRIAGIMERLKMPEGQEIEHTMVSNAIARAQKRVEGHNFDIRKHLLEYDDVMNRQRIVIYKMRNEVLENKDVTGLVKGFIEEILEAQILATCEGGNPNGWEVESLKEWFTGMGLPWEIDFEEVKKSKNAQLYLFDRLNEIIQKFYLEKVDRIGSEVWKVLERNIFLDILDHRWKEHLYSMDHLREGIWTVGYGEKNPLVEYKLQGFRIFDQAIDNMKNEIVSFLLRVEVTEKTQVPEEKKEYKKIGQELTGGFQELQGKSSGSQSSEATKALPVASGGGGSERKTSRRRKR</sequence>
<dbReference type="PROSITE" id="PS51192">
    <property type="entry name" value="HELICASE_ATP_BIND_1"/>
    <property type="match status" value="1"/>
</dbReference>
<dbReference type="GO" id="GO:0017038">
    <property type="term" value="P:protein import"/>
    <property type="evidence" value="ECO:0007669"/>
    <property type="project" value="InterPro"/>
</dbReference>
<dbReference type="GO" id="GO:0005886">
    <property type="term" value="C:plasma membrane"/>
    <property type="evidence" value="ECO:0007669"/>
    <property type="project" value="UniProtKB-SubCell"/>
</dbReference>
<keyword evidence="2 14" id="KW-0813">Transport</keyword>
<dbReference type="RefSeq" id="WP_100713428.1">
    <property type="nucleotide sequence ID" value="NZ_NPDY01000005.1"/>
</dbReference>
<feature type="domain" description="Helicase ATP-binding" evidence="17">
    <location>
        <begin position="89"/>
        <end position="247"/>
    </location>
</feature>
<dbReference type="PANTHER" id="PTHR30612:SF0">
    <property type="entry name" value="CHLOROPLAST PROTEIN-TRANSPORTING ATPASE"/>
    <property type="match status" value="1"/>
</dbReference>
<evidence type="ECO:0000256" key="14">
    <source>
        <dbReference type="HAMAP-Rule" id="MF_01382"/>
    </source>
</evidence>
<dbReference type="EMBL" id="NPDZ01000005">
    <property type="protein sequence ID" value="PJZ73280.1"/>
    <property type="molecule type" value="Genomic_DNA"/>
</dbReference>
<keyword evidence="21" id="KW-1185">Reference proteome</keyword>
<dbReference type="FunFam" id="3.40.50.300:FF:000334">
    <property type="entry name" value="Protein translocase subunit SecA"/>
    <property type="match status" value="1"/>
</dbReference>
<dbReference type="OrthoDB" id="9805579at2"/>
<comment type="function">
    <text evidence="14">Part of the Sec protein translocase complex. Interacts with the SecYEG preprotein conducting channel. Has a central role in coupling the hydrolysis of ATP to the transfer of proteins into and across the cell membrane, serving as an ATP-driven molecular motor driving the stepwise translocation of polypeptide chains across the membrane.</text>
</comment>
<protein>
    <recommendedName>
        <fullName evidence="14 15">Protein translocase subunit SecA</fullName>
        <ecNumber evidence="14">7.4.2.8</ecNumber>
    </recommendedName>
</protein>
<dbReference type="NCBIfam" id="NF009538">
    <property type="entry name" value="PRK12904.1"/>
    <property type="match status" value="1"/>
</dbReference>
<dbReference type="SUPFAM" id="SSF81886">
    <property type="entry name" value="Helical scaffold and wing domains of SecA"/>
    <property type="match status" value="1"/>
</dbReference>
<reference evidence="21 22" key="1">
    <citation type="submission" date="2017-07" db="EMBL/GenBank/DDBJ databases">
        <title>Leptospira spp. isolated from tropical soils.</title>
        <authorList>
            <person name="Thibeaux R."/>
            <person name="Iraola G."/>
            <person name="Ferres I."/>
            <person name="Bierque E."/>
            <person name="Girault D."/>
            <person name="Soupe-Gilbert M.-E."/>
            <person name="Picardeau M."/>
            <person name="Goarant C."/>
        </authorList>
    </citation>
    <scope>NUCLEOTIDE SEQUENCE [LARGE SCALE GENOMIC DNA]</scope>
    <source>
        <strain evidence="20 22">FH1-B-B1</strain>
        <strain evidence="19 21">FH1-B-C1</strain>
    </source>
</reference>
<dbReference type="InterPro" id="IPR036670">
    <property type="entry name" value="SecA_X-link_sf"/>
</dbReference>
<dbReference type="FunFam" id="1.10.3060.10:FF:000003">
    <property type="entry name" value="Protein translocase subunit SecA"/>
    <property type="match status" value="1"/>
</dbReference>
<dbReference type="Gene3D" id="3.90.1440.10">
    <property type="entry name" value="SecA, preprotein cross-linking domain"/>
    <property type="match status" value="1"/>
</dbReference>
<evidence type="ECO:0000256" key="8">
    <source>
        <dbReference type="ARBA" id="ARBA00022833"/>
    </source>
</evidence>
<comment type="catalytic activity">
    <reaction evidence="14">
        <text>ATP + H2O + cellular proteinSide 1 = ADP + phosphate + cellular proteinSide 2.</text>
        <dbReference type="EC" id="7.4.2.8"/>
    </reaction>
</comment>
<dbReference type="PANTHER" id="PTHR30612">
    <property type="entry name" value="SECA INNER MEMBRANE COMPONENT OF SEC PROTEIN SECRETION SYSTEM"/>
    <property type="match status" value="1"/>
</dbReference>
<gene>
    <name evidence="14" type="primary">secA</name>
    <name evidence="19" type="ORF">CH360_07635</name>
    <name evidence="20" type="ORF">CH373_09890</name>
</gene>
<evidence type="ECO:0000256" key="1">
    <source>
        <dbReference type="ARBA" id="ARBA00007650"/>
    </source>
</evidence>
<evidence type="ECO:0000256" key="4">
    <source>
        <dbReference type="ARBA" id="ARBA00022490"/>
    </source>
</evidence>
<dbReference type="CDD" id="cd18803">
    <property type="entry name" value="SF2_C_secA"/>
    <property type="match status" value="1"/>
</dbReference>
<comment type="subcellular location">
    <subcellularLocation>
        <location evidence="14">Cell membrane</location>
        <topology evidence="14">Peripheral membrane protein</topology>
        <orientation evidence="14">Cytoplasmic side</orientation>
    </subcellularLocation>
    <subcellularLocation>
        <location evidence="14">Cytoplasm</location>
    </subcellularLocation>
    <text evidence="14">Distribution is 50-50.</text>
</comment>
<evidence type="ECO:0000256" key="6">
    <source>
        <dbReference type="ARBA" id="ARBA00022723"/>
    </source>
</evidence>
<evidence type="ECO:0000256" key="2">
    <source>
        <dbReference type="ARBA" id="ARBA00022448"/>
    </source>
</evidence>
<feature type="binding site" evidence="14">
    <location>
        <position position="87"/>
    </location>
    <ligand>
        <name>ATP</name>
        <dbReference type="ChEBI" id="CHEBI:30616"/>
    </ligand>
</feature>
<dbReference type="FunFam" id="3.90.1440.10:FF:000001">
    <property type="entry name" value="Preprotein translocase subunit SecA"/>
    <property type="match status" value="1"/>
</dbReference>
<dbReference type="SUPFAM" id="SSF52540">
    <property type="entry name" value="P-loop containing nucleoside triphosphate hydrolases"/>
    <property type="match status" value="2"/>
</dbReference>
<evidence type="ECO:0000313" key="19">
    <source>
        <dbReference type="EMBL" id="PJZ70092.1"/>
    </source>
</evidence>
<dbReference type="GO" id="GO:0065002">
    <property type="term" value="P:intracellular protein transmembrane transport"/>
    <property type="evidence" value="ECO:0007669"/>
    <property type="project" value="UniProtKB-UniRule"/>
</dbReference>
<dbReference type="EMBL" id="NPDY01000005">
    <property type="protein sequence ID" value="PJZ70092.1"/>
    <property type="molecule type" value="Genomic_DNA"/>
</dbReference>
<dbReference type="GO" id="GO:0005524">
    <property type="term" value="F:ATP binding"/>
    <property type="evidence" value="ECO:0007669"/>
    <property type="project" value="UniProtKB-UniRule"/>
</dbReference>
<dbReference type="HAMAP" id="MF_01382">
    <property type="entry name" value="SecA"/>
    <property type="match status" value="1"/>
</dbReference>
<feature type="binding site" evidence="14">
    <location>
        <begin position="105"/>
        <end position="109"/>
    </location>
    <ligand>
        <name>ATP</name>
        <dbReference type="ChEBI" id="CHEBI:30616"/>
    </ligand>
</feature>
<dbReference type="NCBIfam" id="TIGR00963">
    <property type="entry name" value="secA"/>
    <property type="match status" value="1"/>
</dbReference>
<dbReference type="InterPro" id="IPR036266">
    <property type="entry name" value="SecA_Wing/Scaffold_sf"/>
</dbReference>
<evidence type="ECO:0000313" key="21">
    <source>
        <dbReference type="Proteomes" id="UP000231962"/>
    </source>
</evidence>
<dbReference type="InterPro" id="IPR011116">
    <property type="entry name" value="SecA_Wing/Scaffold"/>
</dbReference>
<dbReference type="InterPro" id="IPR014001">
    <property type="entry name" value="Helicase_ATP-bd"/>
</dbReference>
<keyword evidence="4 14" id="KW-0963">Cytoplasm</keyword>
<dbReference type="Pfam" id="PF21090">
    <property type="entry name" value="P-loop_SecA"/>
    <property type="match status" value="1"/>
</dbReference>
<dbReference type="PRINTS" id="PR00906">
    <property type="entry name" value="SECA"/>
</dbReference>
<dbReference type="GO" id="GO:0008564">
    <property type="term" value="F:protein-exporting ATPase activity"/>
    <property type="evidence" value="ECO:0007669"/>
    <property type="project" value="UniProtKB-EC"/>
</dbReference>
<dbReference type="AlphaFoldDB" id="A0A2M9ZMI3"/>
<feature type="region of interest" description="Disordered" evidence="16">
    <location>
        <begin position="870"/>
        <end position="908"/>
    </location>
</feature>
<name>A0A2M9ZMI3_9LEPT</name>
<keyword evidence="13 14" id="KW-0472">Membrane</keyword>
<dbReference type="FunFam" id="3.40.50.300:FF:000113">
    <property type="entry name" value="Preprotein translocase subunit SecA"/>
    <property type="match status" value="1"/>
</dbReference>
<keyword evidence="11 14" id="KW-1278">Translocase</keyword>
<accession>A0A2M9ZMI3</accession>
<evidence type="ECO:0000256" key="16">
    <source>
        <dbReference type="SAM" id="MobiDB-lite"/>
    </source>
</evidence>
<evidence type="ECO:0000256" key="10">
    <source>
        <dbReference type="ARBA" id="ARBA00022927"/>
    </source>
</evidence>
<keyword evidence="10 14" id="KW-0653">Protein transport</keyword>
<evidence type="ECO:0000256" key="13">
    <source>
        <dbReference type="ARBA" id="ARBA00023136"/>
    </source>
</evidence>
<dbReference type="Pfam" id="PF07517">
    <property type="entry name" value="SecA_DEAD"/>
    <property type="match status" value="1"/>
</dbReference>
<evidence type="ECO:0000313" key="22">
    <source>
        <dbReference type="Proteomes" id="UP000231990"/>
    </source>
</evidence>
<evidence type="ECO:0000256" key="15">
    <source>
        <dbReference type="RuleBase" id="RU003874"/>
    </source>
</evidence>
<keyword evidence="5" id="KW-0997">Cell inner membrane</keyword>
<dbReference type="Pfam" id="PF01043">
    <property type="entry name" value="SecA_PP_bind"/>
    <property type="match status" value="1"/>
</dbReference>
<keyword evidence="7 14" id="KW-0547">Nucleotide-binding</keyword>
<dbReference type="InterPro" id="IPR000185">
    <property type="entry name" value="SecA"/>
</dbReference>
<proteinExistence type="inferred from homology"/>
<dbReference type="SMART" id="SM00958">
    <property type="entry name" value="SecA_PP_bind"/>
    <property type="match status" value="1"/>
</dbReference>
<dbReference type="GO" id="GO:0046872">
    <property type="term" value="F:metal ion binding"/>
    <property type="evidence" value="ECO:0007669"/>
    <property type="project" value="UniProtKB-KW"/>
</dbReference>
<keyword evidence="3 14" id="KW-1003">Cell membrane</keyword>
<dbReference type="Gene3D" id="3.40.50.300">
    <property type="entry name" value="P-loop containing nucleotide triphosphate hydrolases"/>
    <property type="match status" value="2"/>
</dbReference>
<dbReference type="Proteomes" id="UP000231990">
    <property type="component" value="Unassembled WGS sequence"/>
</dbReference>
<dbReference type="InterPro" id="IPR011115">
    <property type="entry name" value="SecA_DEAD"/>
</dbReference>
<comment type="caution">
    <text evidence="20">The sequence shown here is derived from an EMBL/GenBank/DDBJ whole genome shotgun (WGS) entry which is preliminary data.</text>
</comment>
<evidence type="ECO:0000256" key="7">
    <source>
        <dbReference type="ARBA" id="ARBA00022741"/>
    </source>
</evidence>
<keyword evidence="6" id="KW-0479">Metal-binding</keyword>
<feature type="binding site" evidence="14">
    <location>
        <position position="494"/>
    </location>
    <ligand>
        <name>ATP</name>
        <dbReference type="ChEBI" id="CHEBI:30616"/>
    </ligand>
</feature>
<evidence type="ECO:0000256" key="3">
    <source>
        <dbReference type="ARBA" id="ARBA00022475"/>
    </source>
</evidence>
<dbReference type="InterPro" id="IPR027417">
    <property type="entry name" value="P-loop_NTPase"/>
</dbReference>
<feature type="compositionally biased region" description="Polar residues" evidence="16">
    <location>
        <begin position="874"/>
        <end position="885"/>
    </location>
</feature>